<feature type="non-terminal residue" evidence="2">
    <location>
        <position position="66"/>
    </location>
</feature>
<sequence length="66" mass="7291">AVADRGDRRPRPRRPGRRRLRGARCGRPVAPGGRRRRARGPPAAGRGAGHRRTGRRAGRQVCRPPL</sequence>
<dbReference type="AlphaFoldDB" id="A0A6J4J3F5"/>
<reference evidence="2" key="1">
    <citation type="submission" date="2020-02" db="EMBL/GenBank/DDBJ databases">
        <authorList>
            <person name="Meier V. D."/>
        </authorList>
    </citation>
    <scope>NUCLEOTIDE SEQUENCE</scope>
    <source>
        <strain evidence="2">AVDCRST_MAG57</strain>
    </source>
</reference>
<evidence type="ECO:0000256" key="1">
    <source>
        <dbReference type="SAM" id="MobiDB-lite"/>
    </source>
</evidence>
<evidence type="ECO:0000313" key="2">
    <source>
        <dbReference type="EMBL" id="CAA9268463.1"/>
    </source>
</evidence>
<gene>
    <name evidence="2" type="ORF">AVDCRST_MAG57-2976</name>
</gene>
<dbReference type="EMBL" id="CADCTI010000250">
    <property type="protein sequence ID" value="CAA9268463.1"/>
    <property type="molecule type" value="Genomic_DNA"/>
</dbReference>
<name>A0A6J4J3F5_9ACTN</name>
<feature type="region of interest" description="Disordered" evidence="1">
    <location>
        <begin position="1"/>
        <end position="66"/>
    </location>
</feature>
<protein>
    <submittedName>
        <fullName evidence="2">Uncharacterized protein</fullName>
    </submittedName>
</protein>
<feature type="compositionally biased region" description="Basic residues" evidence="1">
    <location>
        <begin position="10"/>
        <end position="24"/>
    </location>
</feature>
<feature type="non-terminal residue" evidence="2">
    <location>
        <position position="1"/>
    </location>
</feature>
<proteinExistence type="predicted"/>
<feature type="compositionally biased region" description="Basic residues" evidence="1">
    <location>
        <begin position="48"/>
        <end position="58"/>
    </location>
</feature>
<organism evidence="2">
    <name type="scientific">uncultured Blastococcus sp</name>
    <dbReference type="NCBI Taxonomy" id="217144"/>
    <lineage>
        <taxon>Bacteria</taxon>
        <taxon>Bacillati</taxon>
        <taxon>Actinomycetota</taxon>
        <taxon>Actinomycetes</taxon>
        <taxon>Geodermatophilales</taxon>
        <taxon>Geodermatophilaceae</taxon>
        <taxon>Blastococcus</taxon>
        <taxon>environmental samples</taxon>
    </lineage>
</organism>
<accession>A0A6J4J3F5</accession>